<evidence type="ECO:0000313" key="2">
    <source>
        <dbReference type="Proteomes" id="UP000250043"/>
    </source>
</evidence>
<keyword evidence="2" id="KW-1185">Reference proteome</keyword>
<reference evidence="1 2" key="1">
    <citation type="submission" date="2016-07" db="EMBL/GenBank/DDBJ databases">
        <title>Draft genome of the white-rot fungus Obba rivulosa 3A-2.</title>
        <authorList>
            <consortium name="DOE Joint Genome Institute"/>
            <person name="Miettinen O."/>
            <person name="Riley R."/>
            <person name="Acob R."/>
            <person name="Barry K."/>
            <person name="Cullen D."/>
            <person name="De Vries R."/>
            <person name="Hainaut M."/>
            <person name="Hatakka A."/>
            <person name="Henrissat B."/>
            <person name="Hilden K."/>
            <person name="Kuo R."/>
            <person name="Labutti K."/>
            <person name="Lipzen A."/>
            <person name="Makela M.R."/>
            <person name="Sandor L."/>
            <person name="Spatafora J.W."/>
            <person name="Grigoriev I.V."/>
            <person name="Hibbett D.S."/>
        </authorList>
    </citation>
    <scope>NUCLEOTIDE SEQUENCE [LARGE SCALE GENOMIC DNA]</scope>
    <source>
        <strain evidence="1 2">3A-2</strain>
    </source>
</reference>
<name>A0A8E2AMS0_9APHY</name>
<protein>
    <submittedName>
        <fullName evidence="1">Uncharacterized protein</fullName>
    </submittedName>
</protein>
<dbReference type="EMBL" id="KV722499">
    <property type="protein sequence ID" value="OCH87083.1"/>
    <property type="molecule type" value="Genomic_DNA"/>
</dbReference>
<proteinExistence type="predicted"/>
<sequence>MKAKSKAFQAFKMFKVYVNNHFRCKTKALQMTRVVNTCLQSFRNFVVVKGLSEGILCTSGLSKWCCRVCKLWHAMSDDISAMLAESNLHPQFWGECLAAQVHV</sequence>
<dbReference type="AlphaFoldDB" id="A0A8E2AMS0"/>
<dbReference type="Proteomes" id="UP000250043">
    <property type="component" value="Unassembled WGS sequence"/>
</dbReference>
<accession>A0A8E2AMS0</accession>
<evidence type="ECO:0000313" key="1">
    <source>
        <dbReference type="EMBL" id="OCH87083.1"/>
    </source>
</evidence>
<organism evidence="1 2">
    <name type="scientific">Obba rivulosa</name>
    <dbReference type="NCBI Taxonomy" id="1052685"/>
    <lineage>
        <taxon>Eukaryota</taxon>
        <taxon>Fungi</taxon>
        <taxon>Dikarya</taxon>
        <taxon>Basidiomycota</taxon>
        <taxon>Agaricomycotina</taxon>
        <taxon>Agaricomycetes</taxon>
        <taxon>Polyporales</taxon>
        <taxon>Gelatoporiaceae</taxon>
        <taxon>Obba</taxon>
    </lineage>
</organism>
<gene>
    <name evidence="1" type="ORF">OBBRIDRAFT_851506</name>
</gene>